<proteinExistence type="predicted"/>
<accession>A0A157ZA91</accession>
<dbReference type="AlphaFoldDB" id="A0A157ZA91"/>
<organism evidence="1 2">
    <name type="scientific">Caballeronia fortuita</name>
    <dbReference type="NCBI Taxonomy" id="1777138"/>
    <lineage>
        <taxon>Bacteria</taxon>
        <taxon>Pseudomonadati</taxon>
        <taxon>Pseudomonadota</taxon>
        <taxon>Betaproteobacteria</taxon>
        <taxon>Burkholderiales</taxon>
        <taxon>Burkholderiaceae</taxon>
        <taxon>Caballeronia</taxon>
    </lineage>
</organism>
<dbReference type="EMBL" id="FCNX02000001">
    <property type="protein sequence ID" value="SAK42456.1"/>
    <property type="molecule type" value="Genomic_DNA"/>
</dbReference>
<dbReference type="STRING" id="1777138.AWB77_00455"/>
<dbReference type="RefSeq" id="WP_157694723.1">
    <property type="nucleotide sequence ID" value="NZ_FCNX02000001.1"/>
</dbReference>
<sequence length="90" mass="9670">MNETLTVAEVAVLVNFLPAYVMKLIRGGKLPAGANAVSRHSVARSDAEACRLEAPPRGRKAFEELARESQKAGLYAKYQRAGTAVSVARL</sequence>
<reference evidence="1" key="1">
    <citation type="submission" date="2016-01" db="EMBL/GenBank/DDBJ databases">
        <authorList>
            <person name="Peeters C."/>
        </authorList>
    </citation>
    <scope>NUCLEOTIDE SEQUENCE</scope>
    <source>
        <strain evidence="1">LMG 29320</strain>
    </source>
</reference>
<name>A0A157ZA91_9BURK</name>
<dbReference type="Proteomes" id="UP000054903">
    <property type="component" value="Unassembled WGS sequence"/>
</dbReference>
<gene>
    <name evidence="1" type="ORF">AWB77_00455</name>
</gene>
<evidence type="ECO:0000313" key="2">
    <source>
        <dbReference type="Proteomes" id="UP000054903"/>
    </source>
</evidence>
<comment type="caution">
    <text evidence="1">The sequence shown here is derived from an EMBL/GenBank/DDBJ whole genome shotgun (WGS) entry which is preliminary data.</text>
</comment>
<dbReference type="OrthoDB" id="9119868at2"/>
<protein>
    <submittedName>
        <fullName evidence="1">Uncharacterized protein</fullName>
    </submittedName>
</protein>
<evidence type="ECO:0000313" key="1">
    <source>
        <dbReference type="EMBL" id="SAK42456.1"/>
    </source>
</evidence>
<keyword evidence="2" id="KW-1185">Reference proteome</keyword>